<feature type="domain" description="DUF3696" evidence="1">
    <location>
        <begin position="411"/>
        <end position="451"/>
    </location>
</feature>
<gene>
    <name evidence="3" type="ORF">CLPU_26c00110</name>
</gene>
<dbReference type="STRING" id="1503.CLPU_26c00110"/>
<organism evidence="3 4">
    <name type="scientific">Gottschalkia purinilytica</name>
    <name type="common">Clostridium purinilyticum</name>
    <dbReference type="NCBI Taxonomy" id="1503"/>
    <lineage>
        <taxon>Bacteria</taxon>
        <taxon>Bacillati</taxon>
        <taxon>Bacillota</taxon>
        <taxon>Tissierellia</taxon>
        <taxon>Tissierellales</taxon>
        <taxon>Gottschalkiaceae</taxon>
        <taxon>Gottschalkia</taxon>
    </lineage>
</organism>
<dbReference type="AlphaFoldDB" id="A0A0L0W6H0"/>
<dbReference type="InterPro" id="IPR041685">
    <property type="entry name" value="AAA_GajA/Old/RecF-like"/>
</dbReference>
<dbReference type="PATRIC" id="fig|1503.3.peg.1452"/>
<reference evidence="4" key="1">
    <citation type="submission" date="2015-07" db="EMBL/GenBank/DDBJ databases">
        <title>Draft genome sequence of the purine-degrading Gottschalkia purinilyticum DSM 1384 (formerly Clostridium purinilyticum).</title>
        <authorList>
            <person name="Poehlein A."/>
            <person name="Schiel-Bengelsdorf B."/>
            <person name="Bengelsdorf F.R."/>
            <person name="Daniel R."/>
            <person name="Duerre P."/>
        </authorList>
    </citation>
    <scope>NUCLEOTIDE SEQUENCE [LARGE SCALE GENOMIC DNA]</scope>
    <source>
        <strain evidence="4">DSM 1384</strain>
    </source>
</reference>
<dbReference type="InterPro" id="IPR027417">
    <property type="entry name" value="P-loop_NTPase"/>
</dbReference>
<dbReference type="OrthoDB" id="308933at2"/>
<proteinExistence type="predicted"/>
<dbReference type="InterPro" id="IPR051396">
    <property type="entry name" value="Bact_Antivir_Def_Nuclease"/>
</dbReference>
<comment type="caution">
    <text evidence="3">The sequence shown here is derived from an EMBL/GenBank/DDBJ whole genome shotgun (WGS) entry which is preliminary data.</text>
</comment>
<dbReference type="RefSeq" id="WP_050378897.1">
    <property type="nucleotide sequence ID" value="NZ_LGSS01000026.1"/>
</dbReference>
<evidence type="ECO:0000313" key="3">
    <source>
        <dbReference type="EMBL" id="KNF07086.1"/>
    </source>
</evidence>
<dbReference type="Pfam" id="PF12476">
    <property type="entry name" value="DUF3696"/>
    <property type="match status" value="1"/>
</dbReference>
<keyword evidence="4" id="KW-1185">Reference proteome</keyword>
<dbReference type="InterPro" id="IPR022532">
    <property type="entry name" value="DUF3696"/>
</dbReference>
<evidence type="ECO:0000259" key="2">
    <source>
        <dbReference type="Pfam" id="PF13175"/>
    </source>
</evidence>
<dbReference type="InterPro" id="IPR014592">
    <property type="entry name" value="P-loop_UCP034888"/>
</dbReference>
<feature type="domain" description="Endonuclease GajA/Old nuclease/RecF-like AAA" evidence="2">
    <location>
        <begin position="1"/>
        <end position="399"/>
    </location>
</feature>
<dbReference type="PANTHER" id="PTHR43581">
    <property type="entry name" value="ATP/GTP PHOSPHATASE"/>
    <property type="match status" value="1"/>
</dbReference>
<dbReference type="SUPFAM" id="SSF52540">
    <property type="entry name" value="P-loop containing nucleoside triphosphate hydrolases"/>
    <property type="match status" value="1"/>
</dbReference>
<dbReference type="PIRSF" id="PIRSF034888">
    <property type="entry name" value="P-loop_UCP034888"/>
    <property type="match status" value="1"/>
</dbReference>
<evidence type="ECO:0000259" key="1">
    <source>
        <dbReference type="Pfam" id="PF12476"/>
    </source>
</evidence>
<accession>A0A0L0W6H0</accession>
<sequence>MIKSVELKNFKAFKKSGTVDIRKVNIFVGANSSGKSSFIQSLLLLKNYIDSKEEDKVFCPTKGIGTYKTLVYNNNLENKIGYKITFSSRKEENLDLQDTLIDVTLFDDEKSMNSEHICDTDEITCSLIESLNDISVKEIEFIIKLNSDGIPVVDEFKIISNKSDEVTIYLNKNSYQLKLNNDELEIPDIIVPFKFYFKVNKDKIKDLSKDSLEIVLKSNHLLEDLNKKAIEFSKKLIYIESLRSKIERAQYIHTEDSFRTVGTKGENTLNALLGIDRVSVNEDKSKEEIKGKINYWLNEFDLGDNIDIKKSDEENYSIVIRNKNLGIYNNISDVGIGTSQLLPIIVESVNSPRGSTIIIEEPETHIHPKAQSKLSDLFVDCSKNDDKKFFIETHSIFLVTQLQILVSQGKISPEDVRVYYFIQDKDGSRAINMNILENGQFEQEWPSGFFDIHYELGKKLFESM</sequence>
<dbReference type="Proteomes" id="UP000037267">
    <property type="component" value="Unassembled WGS sequence"/>
</dbReference>
<evidence type="ECO:0008006" key="5">
    <source>
        <dbReference type="Google" id="ProtNLM"/>
    </source>
</evidence>
<dbReference type="Pfam" id="PF13175">
    <property type="entry name" value="AAA_15"/>
    <property type="match status" value="1"/>
</dbReference>
<dbReference type="PANTHER" id="PTHR43581:SF2">
    <property type="entry name" value="EXCINUCLEASE ATPASE SUBUNIT"/>
    <property type="match status" value="1"/>
</dbReference>
<dbReference type="Gene3D" id="3.40.50.300">
    <property type="entry name" value="P-loop containing nucleotide triphosphate hydrolases"/>
    <property type="match status" value="1"/>
</dbReference>
<protein>
    <recommendedName>
        <fullName evidence="5">AAA domain-containing protein</fullName>
    </recommendedName>
</protein>
<dbReference type="EMBL" id="LGSS01000026">
    <property type="protein sequence ID" value="KNF07086.1"/>
    <property type="molecule type" value="Genomic_DNA"/>
</dbReference>
<name>A0A0L0W6H0_GOTPU</name>
<evidence type="ECO:0000313" key="4">
    <source>
        <dbReference type="Proteomes" id="UP000037267"/>
    </source>
</evidence>